<feature type="region of interest" description="Disordered" evidence="1">
    <location>
        <begin position="1"/>
        <end position="104"/>
    </location>
</feature>
<dbReference type="InterPro" id="IPR011333">
    <property type="entry name" value="SKP1/BTB/POZ_sf"/>
</dbReference>
<dbReference type="Gene3D" id="3.30.710.10">
    <property type="entry name" value="Potassium Channel Kv1.1, Chain A"/>
    <property type="match status" value="1"/>
</dbReference>
<evidence type="ECO:0000313" key="2">
    <source>
        <dbReference type="EMBL" id="KUJ22786.1"/>
    </source>
</evidence>
<dbReference type="InParanoid" id="A0A194XRK9"/>
<proteinExistence type="predicted"/>
<evidence type="ECO:0000313" key="3">
    <source>
        <dbReference type="Proteomes" id="UP000070700"/>
    </source>
</evidence>
<gene>
    <name evidence="2" type="ORF">LY89DRAFT_728899</name>
</gene>
<dbReference type="Proteomes" id="UP000070700">
    <property type="component" value="Unassembled WGS sequence"/>
</dbReference>
<feature type="region of interest" description="Disordered" evidence="1">
    <location>
        <begin position="288"/>
        <end position="314"/>
    </location>
</feature>
<dbReference type="KEGG" id="psco:LY89DRAFT_728899"/>
<dbReference type="EMBL" id="KQ947406">
    <property type="protein sequence ID" value="KUJ22786.1"/>
    <property type="molecule type" value="Genomic_DNA"/>
</dbReference>
<accession>A0A194XRK9</accession>
<organism evidence="2 3">
    <name type="scientific">Mollisia scopiformis</name>
    <name type="common">Conifer needle endophyte fungus</name>
    <name type="synonym">Phialocephala scopiformis</name>
    <dbReference type="NCBI Taxonomy" id="149040"/>
    <lineage>
        <taxon>Eukaryota</taxon>
        <taxon>Fungi</taxon>
        <taxon>Dikarya</taxon>
        <taxon>Ascomycota</taxon>
        <taxon>Pezizomycotina</taxon>
        <taxon>Leotiomycetes</taxon>
        <taxon>Helotiales</taxon>
        <taxon>Mollisiaceae</taxon>
        <taxon>Mollisia</taxon>
    </lineage>
</organism>
<feature type="compositionally biased region" description="Basic residues" evidence="1">
    <location>
        <begin position="33"/>
        <end position="47"/>
    </location>
</feature>
<feature type="compositionally biased region" description="Basic and acidic residues" evidence="1">
    <location>
        <begin position="291"/>
        <end position="314"/>
    </location>
</feature>
<dbReference type="RefSeq" id="XP_018077141.1">
    <property type="nucleotide sequence ID" value="XM_018219319.1"/>
</dbReference>
<reference evidence="2 3" key="1">
    <citation type="submission" date="2015-10" db="EMBL/GenBank/DDBJ databases">
        <title>Full genome of DAOMC 229536 Phialocephala scopiformis, a fungal endophyte of spruce producing the potent anti-insectan compound rugulosin.</title>
        <authorList>
            <consortium name="DOE Joint Genome Institute"/>
            <person name="Walker A.K."/>
            <person name="Frasz S.L."/>
            <person name="Seifert K.A."/>
            <person name="Miller J.D."/>
            <person name="Mondo S.J."/>
            <person name="Labutti K."/>
            <person name="Lipzen A."/>
            <person name="Dockter R."/>
            <person name="Kennedy M."/>
            <person name="Grigoriev I.V."/>
            <person name="Spatafora J.W."/>
        </authorList>
    </citation>
    <scope>NUCLEOTIDE SEQUENCE [LARGE SCALE GENOMIC DNA]</scope>
    <source>
        <strain evidence="2 3">CBS 120377</strain>
    </source>
</reference>
<name>A0A194XRK9_MOLSC</name>
<dbReference type="GeneID" id="28829045"/>
<protein>
    <submittedName>
        <fullName evidence="2">Uncharacterized protein</fullName>
    </submittedName>
</protein>
<feature type="compositionally biased region" description="Basic and acidic residues" evidence="1">
    <location>
        <begin position="48"/>
        <end position="62"/>
    </location>
</feature>
<keyword evidence="3" id="KW-1185">Reference proteome</keyword>
<evidence type="ECO:0000256" key="1">
    <source>
        <dbReference type="SAM" id="MobiDB-lite"/>
    </source>
</evidence>
<sequence length="314" mass="35849">MEAIAIHHQLDASKPVGPSVKKAKSVEKGNQTPKRRRQKAKKGKNKGKKDWVKFDIHEKPERLPSGTQVKFALEETDGNGQEDKRPSGQQCAAEAQKKDPESGAEEYVTFVPGWGVPANFSIKKSDISKHCPTLKVAVNSSFLKTQNQTYKLKHCGPGTISMFREWIHTQRLDLDDKLADKVQRVKLRYDLAFLWCLAQELEMPGLRIAALDGICKIKEYKKGDGQFIPWCALQTIWSITTYDSALRQLYIDELIWGKFYSAWENHADLFNKEMLLQIATAYRKALSPFSESREKGREDYVVEKQEGKGKMKEQ</sequence>
<dbReference type="AlphaFoldDB" id="A0A194XRK9"/>